<evidence type="ECO:0000256" key="2">
    <source>
        <dbReference type="ARBA" id="ARBA00022729"/>
    </source>
</evidence>
<protein>
    <submittedName>
        <fullName evidence="4">Polysaccharide deacetylase family protein</fullName>
    </submittedName>
</protein>
<organism evidence="4 5">
    <name type="scientific">Colwellia maritima</name>
    <dbReference type="NCBI Taxonomy" id="2912588"/>
    <lineage>
        <taxon>Bacteria</taxon>
        <taxon>Pseudomonadati</taxon>
        <taxon>Pseudomonadota</taxon>
        <taxon>Gammaproteobacteria</taxon>
        <taxon>Alteromonadales</taxon>
        <taxon>Colwelliaceae</taxon>
        <taxon>Colwellia</taxon>
    </lineage>
</organism>
<feature type="domain" description="NodB homology" evidence="3">
    <location>
        <begin position="82"/>
        <end position="328"/>
    </location>
</feature>
<sequence>MGIFSQMLISNPLLWHSKPNGLYCFNYHRIGDPNSTLYDPNVYSCNEEVFEKHIQFYKSNFDVISIEELETLSKTTTKFNNKFAIISFDDGYIDNYELAYPILKSYKTPAIFFIATDFIDKEILPWWDEIAFLVKKSDQDTIRLSGWNKSLSISSLNKCGVIKNVLQTIKIDSTKTMHEKIVLLKVALGIEKDFITPHENLFVNWDMLREMKKNGMSIGSQSCSHHIMSHLSTNEQQHEADNSKRRINTELSDNISSFAYPVGGKDAFTLETEKILANTGYSFGFSFIPGINRRLGVNKYHLNRFSIDNNCSVNQIKKQINKAIIKFI</sequence>
<keyword evidence="5" id="KW-1185">Reference proteome</keyword>
<name>A0ABS9WWI9_9GAMM</name>
<evidence type="ECO:0000313" key="4">
    <source>
        <dbReference type="EMBL" id="MCI2282235.1"/>
    </source>
</evidence>
<dbReference type="PANTHER" id="PTHR34216">
    <property type="match status" value="1"/>
</dbReference>
<reference evidence="4" key="1">
    <citation type="submission" date="2022-01" db="EMBL/GenBank/DDBJ databases">
        <title>Colwellia maritima, isolated from seawater.</title>
        <authorList>
            <person name="Kristyanto S."/>
            <person name="Jung J."/>
            <person name="Jeon C.O."/>
        </authorList>
    </citation>
    <scope>NUCLEOTIDE SEQUENCE</scope>
    <source>
        <strain evidence="4">MSW7</strain>
    </source>
</reference>
<comment type="subcellular location">
    <subcellularLocation>
        <location evidence="1">Secreted</location>
    </subcellularLocation>
</comment>
<dbReference type="PROSITE" id="PS51677">
    <property type="entry name" value="NODB"/>
    <property type="match status" value="1"/>
</dbReference>
<dbReference type="CDD" id="cd10918">
    <property type="entry name" value="CE4_NodB_like_5s_6s"/>
    <property type="match status" value="1"/>
</dbReference>
<dbReference type="Pfam" id="PF01522">
    <property type="entry name" value="Polysacc_deac_1"/>
    <property type="match status" value="2"/>
</dbReference>
<dbReference type="SUPFAM" id="SSF88713">
    <property type="entry name" value="Glycoside hydrolase/deacetylase"/>
    <property type="match status" value="1"/>
</dbReference>
<evidence type="ECO:0000259" key="3">
    <source>
        <dbReference type="PROSITE" id="PS51677"/>
    </source>
</evidence>
<dbReference type="Gene3D" id="3.20.20.370">
    <property type="entry name" value="Glycoside hydrolase/deacetylase"/>
    <property type="match status" value="1"/>
</dbReference>
<gene>
    <name evidence="4" type="ORF">L3081_00975</name>
</gene>
<accession>A0ABS9WWI9</accession>
<dbReference type="RefSeq" id="WP_242282812.1">
    <property type="nucleotide sequence ID" value="NZ_JAKKSL010000001.1"/>
</dbReference>
<evidence type="ECO:0000256" key="1">
    <source>
        <dbReference type="ARBA" id="ARBA00004613"/>
    </source>
</evidence>
<proteinExistence type="predicted"/>
<dbReference type="EMBL" id="JAKKSL010000001">
    <property type="protein sequence ID" value="MCI2282235.1"/>
    <property type="molecule type" value="Genomic_DNA"/>
</dbReference>
<dbReference type="InterPro" id="IPR011330">
    <property type="entry name" value="Glyco_hydro/deAcase_b/a-brl"/>
</dbReference>
<comment type="caution">
    <text evidence="4">The sequence shown here is derived from an EMBL/GenBank/DDBJ whole genome shotgun (WGS) entry which is preliminary data.</text>
</comment>
<dbReference type="InterPro" id="IPR002509">
    <property type="entry name" value="NODB_dom"/>
</dbReference>
<dbReference type="InterPro" id="IPR051398">
    <property type="entry name" value="Polysacch_Deacetylase"/>
</dbReference>
<dbReference type="Proteomes" id="UP001139646">
    <property type="component" value="Unassembled WGS sequence"/>
</dbReference>
<dbReference type="PANTHER" id="PTHR34216:SF3">
    <property type="entry name" value="POLY-BETA-1,6-N-ACETYL-D-GLUCOSAMINE N-DEACETYLASE"/>
    <property type="match status" value="1"/>
</dbReference>
<keyword evidence="2" id="KW-0732">Signal</keyword>
<evidence type="ECO:0000313" key="5">
    <source>
        <dbReference type="Proteomes" id="UP001139646"/>
    </source>
</evidence>